<dbReference type="GO" id="GO:0005739">
    <property type="term" value="C:mitochondrion"/>
    <property type="evidence" value="ECO:0007669"/>
    <property type="project" value="UniProtKB-SubCell"/>
</dbReference>
<keyword evidence="4" id="KW-0496">Mitochondrion</keyword>
<evidence type="ECO:0000256" key="3">
    <source>
        <dbReference type="ARBA" id="ARBA00022980"/>
    </source>
</evidence>
<comment type="subcellular location">
    <subcellularLocation>
        <location evidence="1">Mitochondrion</location>
    </subcellularLocation>
</comment>
<gene>
    <name evidence="11" type="primary">ORF87804</name>
</gene>
<evidence type="ECO:0000259" key="10">
    <source>
        <dbReference type="SMART" id="SM00978"/>
    </source>
</evidence>
<sequence length="271" mass="31509">MRMEMKKEGRLPPRTYQELPLNISSTHTVMDAFKPPEGDGKVSFLSKAKLTEGVSYMMRGPKHLKHIRKLKKYEDFVESEFATEAQKIVVEAQQLLKDVYKNQDRLHELVTERAFPEMVFGLENKTMFWQMVETVEPPKVVQIRTDEMVTADNIFAQVTVRMHTKQILAIYDRFGRLMYGDPNLPKSVVEYVVMEKWISDTYGRWRVHSKIIPDWMSPRDSLIKTYKVPNFDPIAPEETEKKADKTVKDKDDDAGGDDDHKRKESPQVALA</sequence>
<dbReference type="GO" id="GO:1990904">
    <property type="term" value="C:ribonucleoprotein complex"/>
    <property type="evidence" value="ECO:0007669"/>
    <property type="project" value="UniProtKB-KW"/>
</dbReference>
<feature type="compositionally biased region" description="Basic and acidic residues" evidence="9">
    <location>
        <begin position="238"/>
        <end position="265"/>
    </location>
</feature>
<dbReference type="PANTHER" id="PTHR28554">
    <property type="entry name" value="39S RIBOSOMAL PROTEIN L45, MITOCHONDRIAL"/>
    <property type="match status" value="1"/>
</dbReference>
<dbReference type="PANTHER" id="PTHR28554:SF1">
    <property type="entry name" value="LARGE RIBOSOMAL SUBUNIT PROTEIN ML45"/>
    <property type="match status" value="1"/>
</dbReference>
<evidence type="ECO:0000256" key="6">
    <source>
        <dbReference type="ARBA" id="ARBA00038073"/>
    </source>
</evidence>
<dbReference type="SMART" id="SM00978">
    <property type="entry name" value="Tim44"/>
    <property type="match status" value="1"/>
</dbReference>
<feature type="domain" description="Tim44-like" evidence="10">
    <location>
        <begin position="60"/>
        <end position="212"/>
    </location>
</feature>
<evidence type="ECO:0000256" key="2">
    <source>
        <dbReference type="ARBA" id="ARBA00022946"/>
    </source>
</evidence>
<dbReference type="Pfam" id="PF04280">
    <property type="entry name" value="Tim44"/>
    <property type="match status" value="1"/>
</dbReference>
<keyword evidence="2" id="KW-0809">Transit peptide</keyword>
<evidence type="ECO:0000256" key="7">
    <source>
        <dbReference type="ARBA" id="ARBA00039448"/>
    </source>
</evidence>
<accession>A0A0B6ZYM5</accession>
<dbReference type="SUPFAM" id="SSF54427">
    <property type="entry name" value="NTF2-like"/>
    <property type="match status" value="1"/>
</dbReference>
<evidence type="ECO:0000256" key="9">
    <source>
        <dbReference type="SAM" id="MobiDB-lite"/>
    </source>
</evidence>
<dbReference type="InterPro" id="IPR007379">
    <property type="entry name" value="Tim44-like_dom"/>
</dbReference>
<organism evidence="11">
    <name type="scientific">Arion vulgaris</name>
    <dbReference type="NCBI Taxonomy" id="1028688"/>
    <lineage>
        <taxon>Eukaryota</taxon>
        <taxon>Metazoa</taxon>
        <taxon>Spiralia</taxon>
        <taxon>Lophotrochozoa</taxon>
        <taxon>Mollusca</taxon>
        <taxon>Gastropoda</taxon>
        <taxon>Heterobranchia</taxon>
        <taxon>Euthyneura</taxon>
        <taxon>Panpulmonata</taxon>
        <taxon>Eupulmonata</taxon>
        <taxon>Stylommatophora</taxon>
        <taxon>Helicina</taxon>
        <taxon>Arionoidea</taxon>
        <taxon>Arionidae</taxon>
        <taxon>Arion</taxon>
    </lineage>
</organism>
<keyword evidence="3" id="KW-0689">Ribosomal protein</keyword>
<protein>
    <recommendedName>
        <fullName evidence="7">Large ribosomal subunit protein mL45</fullName>
    </recommendedName>
    <alternativeName>
        <fullName evidence="8">39S ribosomal protein L45, mitochondrial</fullName>
    </alternativeName>
</protein>
<evidence type="ECO:0000256" key="5">
    <source>
        <dbReference type="ARBA" id="ARBA00023274"/>
    </source>
</evidence>
<dbReference type="EMBL" id="HACG01026823">
    <property type="protein sequence ID" value="CEK73688.1"/>
    <property type="molecule type" value="Transcribed_RNA"/>
</dbReference>
<evidence type="ECO:0000256" key="1">
    <source>
        <dbReference type="ARBA" id="ARBA00004173"/>
    </source>
</evidence>
<evidence type="ECO:0000313" key="11">
    <source>
        <dbReference type="EMBL" id="CEK73688.1"/>
    </source>
</evidence>
<evidence type="ECO:0000256" key="8">
    <source>
        <dbReference type="ARBA" id="ARBA00043031"/>
    </source>
</evidence>
<dbReference type="FunFam" id="3.10.450.240:FF:000003">
    <property type="entry name" value="39S ribosomal protein L45, mitochondrial"/>
    <property type="match status" value="1"/>
</dbReference>
<keyword evidence="5" id="KW-0687">Ribonucleoprotein</keyword>
<proteinExistence type="inferred from homology"/>
<name>A0A0B6ZYM5_9EUPU</name>
<comment type="similarity">
    <text evidence="6">Belongs to the mitochondrion-specific ribosomal protein mL45 family.</text>
</comment>
<dbReference type="AlphaFoldDB" id="A0A0B6ZYM5"/>
<dbReference type="GO" id="GO:0005840">
    <property type="term" value="C:ribosome"/>
    <property type="evidence" value="ECO:0007669"/>
    <property type="project" value="UniProtKB-KW"/>
</dbReference>
<reference evidence="11" key="1">
    <citation type="submission" date="2014-12" db="EMBL/GenBank/DDBJ databases">
        <title>Insight into the proteome of Arion vulgaris.</title>
        <authorList>
            <person name="Aradska J."/>
            <person name="Bulat T."/>
            <person name="Smidak R."/>
            <person name="Sarate P."/>
            <person name="Gangsoo J."/>
            <person name="Sialana F."/>
            <person name="Bilban M."/>
            <person name="Lubec G."/>
        </authorList>
    </citation>
    <scope>NUCLEOTIDE SEQUENCE</scope>
    <source>
        <tissue evidence="11">Skin</tissue>
    </source>
</reference>
<feature type="region of interest" description="Disordered" evidence="9">
    <location>
        <begin position="232"/>
        <end position="271"/>
    </location>
</feature>
<dbReference type="InterPro" id="IPR032710">
    <property type="entry name" value="NTF2-like_dom_sf"/>
</dbReference>
<evidence type="ECO:0000256" key="4">
    <source>
        <dbReference type="ARBA" id="ARBA00023128"/>
    </source>
</evidence>
<dbReference type="Gene3D" id="3.10.450.240">
    <property type="match status" value="1"/>
</dbReference>
<dbReference type="InterPro" id="IPR051975">
    <property type="entry name" value="mtLSU_mL45"/>
</dbReference>